<evidence type="ECO:0000313" key="2">
    <source>
        <dbReference type="EMBL" id="THD84996.1"/>
    </source>
</evidence>
<dbReference type="AlphaFoldDB" id="A0A4S3MR51"/>
<dbReference type="Gene3D" id="3.40.30.10">
    <property type="entry name" value="Glutaredoxin"/>
    <property type="match status" value="1"/>
</dbReference>
<dbReference type="EMBL" id="SSND01000001">
    <property type="protein sequence ID" value="THD84996.1"/>
    <property type="molecule type" value="Genomic_DNA"/>
</dbReference>
<organism evidence="2 3">
    <name type="scientific">Aliigemmobacter aestuarii</name>
    <dbReference type="NCBI Taxonomy" id="1445661"/>
    <lineage>
        <taxon>Bacteria</taxon>
        <taxon>Pseudomonadati</taxon>
        <taxon>Pseudomonadota</taxon>
        <taxon>Alphaproteobacteria</taxon>
        <taxon>Rhodobacterales</taxon>
        <taxon>Paracoccaceae</taxon>
        <taxon>Aliigemmobacter</taxon>
    </lineage>
</organism>
<accession>A0A4S3MR51</accession>
<reference evidence="2 3" key="1">
    <citation type="submission" date="2019-04" db="EMBL/GenBank/DDBJ databases">
        <title>Draft genome sequence of Gemmobacter aestuarii sp. nov.</title>
        <authorList>
            <person name="Hameed A."/>
            <person name="Lin S.-Y."/>
            <person name="Shahina M."/>
            <person name="Lai W.-A."/>
            <person name="Young C.-C."/>
        </authorList>
    </citation>
    <scope>NUCLEOTIDE SEQUENCE [LARGE SCALE GENOMIC DNA]</scope>
    <source>
        <strain evidence="2 3">CC-PW-75</strain>
    </source>
</reference>
<keyword evidence="1" id="KW-0732">Signal</keyword>
<proteinExistence type="predicted"/>
<feature type="chain" id="PRO_5020794038" evidence="1">
    <location>
        <begin position="30"/>
        <end position="134"/>
    </location>
</feature>
<evidence type="ECO:0000256" key="1">
    <source>
        <dbReference type="SAM" id="SignalP"/>
    </source>
</evidence>
<gene>
    <name evidence="2" type="ORF">E7811_04535</name>
</gene>
<evidence type="ECO:0000313" key="3">
    <source>
        <dbReference type="Proteomes" id="UP000309450"/>
    </source>
</evidence>
<protein>
    <submittedName>
        <fullName evidence="2">Thioredoxin family protein</fullName>
    </submittedName>
</protein>
<feature type="signal peptide" evidence="1">
    <location>
        <begin position="1"/>
        <end position="29"/>
    </location>
</feature>
<dbReference type="RefSeq" id="WP_136393373.1">
    <property type="nucleotide sequence ID" value="NZ_SSND01000001.1"/>
</dbReference>
<dbReference type="Proteomes" id="UP000309450">
    <property type="component" value="Unassembled WGS sequence"/>
</dbReference>
<dbReference type="SUPFAM" id="SSF52833">
    <property type="entry name" value="Thioredoxin-like"/>
    <property type="match status" value="1"/>
</dbReference>
<name>A0A4S3MR51_9RHOB</name>
<dbReference type="InterPro" id="IPR036249">
    <property type="entry name" value="Thioredoxin-like_sf"/>
</dbReference>
<keyword evidence="3" id="KW-1185">Reference proteome</keyword>
<sequence length="134" mass="14663">MLDTLLRRIPKAVTLGAAFGLLASLPALASDLTLWMFEQTGCAYCERWKAEVGDAYAITEEGRTAPLQMTNIRDGVPEGLTVVSMPVFTPTFILARNGQEIGRIEGYPGEDFFWGLLNQMLDRAAETGHQPASN</sequence>
<comment type="caution">
    <text evidence="2">The sequence shown here is derived from an EMBL/GenBank/DDBJ whole genome shotgun (WGS) entry which is preliminary data.</text>
</comment>
<dbReference type="OrthoDB" id="7362982at2"/>